<dbReference type="GO" id="GO:0016787">
    <property type="term" value="F:hydrolase activity"/>
    <property type="evidence" value="ECO:0007669"/>
    <property type="project" value="UniProtKB-UniRule"/>
</dbReference>
<dbReference type="EMBL" id="VVXJ01000005">
    <property type="protein sequence ID" value="KAA2377221.1"/>
    <property type="molecule type" value="Genomic_DNA"/>
</dbReference>
<dbReference type="GeneID" id="92756374"/>
<evidence type="ECO:0000256" key="1">
    <source>
        <dbReference type="ARBA" id="ARBA00022801"/>
    </source>
</evidence>
<dbReference type="InterPro" id="IPR002641">
    <property type="entry name" value="PNPLA_dom"/>
</dbReference>
<feature type="domain" description="PNPLA" evidence="5">
    <location>
        <begin position="8"/>
        <end position="168"/>
    </location>
</feature>
<dbReference type="Gene3D" id="3.40.1090.10">
    <property type="entry name" value="Cytosolic phospholipase A2 catalytic domain"/>
    <property type="match status" value="2"/>
</dbReference>
<dbReference type="PROSITE" id="PS51635">
    <property type="entry name" value="PNPLA"/>
    <property type="match status" value="1"/>
</dbReference>
<dbReference type="PANTHER" id="PTHR14226">
    <property type="entry name" value="NEUROPATHY TARGET ESTERASE/SWISS CHEESE D.MELANOGASTER"/>
    <property type="match status" value="1"/>
</dbReference>
<keyword evidence="3 4" id="KW-0443">Lipid metabolism</keyword>
<dbReference type="InterPro" id="IPR050301">
    <property type="entry name" value="NTE"/>
</dbReference>
<dbReference type="SUPFAM" id="SSF52151">
    <property type="entry name" value="FabD/lysophospholipase-like"/>
    <property type="match status" value="1"/>
</dbReference>
<organism evidence="7 8">
    <name type="scientific">Alistipes shahii</name>
    <dbReference type="NCBI Taxonomy" id="328814"/>
    <lineage>
        <taxon>Bacteria</taxon>
        <taxon>Pseudomonadati</taxon>
        <taxon>Bacteroidota</taxon>
        <taxon>Bacteroidia</taxon>
        <taxon>Bacteroidales</taxon>
        <taxon>Rikenellaceae</taxon>
        <taxon>Alistipes</taxon>
    </lineage>
</organism>
<accession>A0A5B3GUE4</accession>
<evidence type="ECO:0000313" key="6">
    <source>
        <dbReference type="EMBL" id="KAA2371271.1"/>
    </source>
</evidence>
<evidence type="ECO:0000313" key="8">
    <source>
        <dbReference type="Proteomes" id="UP000322658"/>
    </source>
</evidence>
<dbReference type="Proteomes" id="UP000323567">
    <property type="component" value="Unassembled WGS sequence"/>
</dbReference>
<dbReference type="InterPro" id="IPR016035">
    <property type="entry name" value="Acyl_Trfase/lysoPLipase"/>
</dbReference>
<evidence type="ECO:0000256" key="3">
    <source>
        <dbReference type="ARBA" id="ARBA00023098"/>
    </source>
</evidence>
<dbReference type="AlphaFoldDB" id="A0A5B3GUE4"/>
<feature type="short sequence motif" description="GXSXG" evidence="4">
    <location>
        <begin position="39"/>
        <end position="43"/>
    </location>
</feature>
<dbReference type="Proteomes" id="UP000322658">
    <property type="component" value="Unassembled WGS sequence"/>
</dbReference>
<dbReference type="PANTHER" id="PTHR14226:SF76">
    <property type="entry name" value="NTE FAMILY PROTEIN RSSA"/>
    <property type="match status" value="1"/>
</dbReference>
<keyword evidence="2 4" id="KW-0442">Lipid degradation</keyword>
<evidence type="ECO:0000259" key="5">
    <source>
        <dbReference type="PROSITE" id="PS51635"/>
    </source>
</evidence>
<evidence type="ECO:0000256" key="4">
    <source>
        <dbReference type="PROSITE-ProRule" id="PRU01161"/>
    </source>
</evidence>
<dbReference type="RefSeq" id="WP_015548036.1">
    <property type="nucleotide sequence ID" value="NZ_AP031448.1"/>
</dbReference>
<evidence type="ECO:0000256" key="2">
    <source>
        <dbReference type="ARBA" id="ARBA00022963"/>
    </source>
</evidence>
<dbReference type="EMBL" id="VVXK01000004">
    <property type="protein sequence ID" value="KAA2371271.1"/>
    <property type="molecule type" value="Genomic_DNA"/>
</dbReference>
<feature type="short sequence motif" description="DGA/G" evidence="4">
    <location>
        <begin position="155"/>
        <end position="157"/>
    </location>
</feature>
<sequence>MKKRRVALVLAGGGARGVAHIGAIEELERQGFEISAVAGTSMGALVGGVYASGYLEPFKEWMRALDKYKVFSLVDFALSTEGLVKGDRVMEAMKELVPDVQIERMPVPFAAVAADLLTGDEVVLDSGGLYDAIRASISIPSVFRPVHRDGRVLVDGGTVNPLPLNRVRREEGDLLVAVDVSARFGADSVRRANASLNYYKVLIASSQIMQQRITQLMCRLYKPDIMVGLPADSYGMFEFYRSEEILEAGRAATRAALERLETDGENGMVFAESEEKIATARF</sequence>
<dbReference type="GO" id="GO:0016042">
    <property type="term" value="P:lipid catabolic process"/>
    <property type="evidence" value="ECO:0007669"/>
    <property type="project" value="UniProtKB-UniRule"/>
</dbReference>
<dbReference type="Pfam" id="PF01734">
    <property type="entry name" value="Patatin"/>
    <property type="match status" value="1"/>
</dbReference>
<feature type="active site" description="Proton acceptor" evidence="4">
    <location>
        <position position="155"/>
    </location>
</feature>
<feature type="active site" description="Nucleophile" evidence="4">
    <location>
        <position position="41"/>
    </location>
</feature>
<comment type="caution">
    <text evidence="7">The sequence shown here is derived from an EMBL/GenBank/DDBJ whole genome shotgun (WGS) entry which is preliminary data.</text>
</comment>
<reference evidence="8 9" key="1">
    <citation type="journal article" date="2019" name="Nat. Med.">
        <title>A library of human gut bacterial isolates paired with longitudinal multiomics data enables mechanistic microbiome research.</title>
        <authorList>
            <person name="Poyet M."/>
            <person name="Groussin M."/>
            <person name="Gibbons S.M."/>
            <person name="Avila-Pacheco J."/>
            <person name="Jiang X."/>
            <person name="Kearney S.M."/>
            <person name="Perrotta A.R."/>
            <person name="Berdy B."/>
            <person name="Zhao S."/>
            <person name="Lieberman T.D."/>
            <person name="Swanson P.K."/>
            <person name="Smith M."/>
            <person name="Roesemann S."/>
            <person name="Alexander J.E."/>
            <person name="Rich S.A."/>
            <person name="Livny J."/>
            <person name="Vlamakis H."/>
            <person name="Clish C."/>
            <person name="Bullock K."/>
            <person name="Deik A."/>
            <person name="Scott J."/>
            <person name="Pierce K.A."/>
            <person name="Xavier R.J."/>
            <person name="Alm E.J."/>
        </authorList>
    </citation>
    <scope>NUCLEOTIDE SEQUENCE [LARGE SCALE GENOMIC DNA]</scope>
    <source>
        <strain evidence="7 8">BIOML-A1</strain>
        <strain evidence="6 9">BIOML-A2</strain>
    </source>
</reference>
<keyword evidence="1 4" id="KW-0378">Hydrolase</keyword>
<evidence type="ECO:0000313" key="9">
    <source>
        <dbReference type="Proteomes" id="UP000323567"/>
    </source>
</evidence>
<proteinExistence type="predicted"/>
<name>A0A5B3GUE4_9BACT</name>
<evidence type="ECO:0000313" key="7">
    <source>
        <dbReference type="EMBL" id="KAA2377221.1"/>
    </source>
</evidence>
<gene>
    <name evidence="7" type="ORF">F2Y07_03550</name>
    <name evidence="6" type="ORF">F2Y13_04845</name>
</gene>
<protein>
    <submittedName>
        <fullName evidence="7">Phospholipase</fullName>
    </submittedName>
</protein>
<feature type="short sequence motif" description="GXGXXG" evidence="4">
    <location>
        <begin position="12"/>
        <end position="17"/>
    </location>
</feature>